<dbReference type="EMBL" id="DWWT01000070">
    <property type="protein sequence ID" value="HJC07079.1"/>
    <property type="molecule type" value="Genomic_DNA"/>
</dbReference>
<evidence type="ECO:0000313" key="3">
    <source>
        <dbReference type="Proteomes" id="UP000823910"/>
    </source>
</evidence>
<proteinExistence type="predicted"/>
<evidence type="ECO:0000259" key="1">
    <source>
        <dbReference type="PROSITE" id="PS50206"/>
    </source>
</evidence>
<gene>
    <name evidence="2" type="ORF">H9704_13220</name>
</gene>
<dbReference type="AlphaFoldDB" id="A0A9D2N136"/>
<dbReference type="SUPFAM" id="SSF52821">
    <property type="entry name" value="Rhodanese/Cell cycle control phosphatase"/>
    <property type="match status" value="1"/>
</dbReference>
<protein>
    <submittedName>
        <fullName evidence="2">Rhodanese-like domain-containing protein</fullName>
    </submittedName>
</protein>
<organism evidence="2 3">
    <name type="scientific">Candidatus Enterocloster excrementipullorum</name>
    <dbReference type="NCBI Taxonomy" id="2838559"/>
    <lineage>
        <taxon>Bacteria</taxon>
        <taxon>Bacillati</taxon>
        <taxon>Bacillota</taxon>
        <taxon>Clostridia</taxon>
        <taxon>Lachnospirales</taxon>
        <taxon>Lachnospiraceae</taxon>
        <taxon>Enterocloster</taxon>
    </lineage>
</organism>
<dbReference type="InterPro" id="IPR036873">
    <property type="entry name" value="Rhodanese-like_dom_sf"/>
</dbReference>
<dbReference type="CDD" id="cd00158">
    <property type="entry name" value="RHOD"/>
    <property type="match status" value="1"/>
</dbReference>
<dbReference type="Pfam" id="PF00581">
    <property type="entry name" value="Rhodanese"/>
    <property type="match status" value="1"/>
</dbReference>
<comment type="caution">
    <text evidence="2">The sequence shown here is derived from an EMBL/GenBank/DDBJ whole genome shotgun (WGS) entry which is preliminary data.</text>
</comment>
<dbReference type="PROSITE" id="PS50206">
    <property type="entry name" value="RHODANESE_3"/>
    <property type="match status" value="1"/>
</dbReference>
<dbReference type="Gene3D" id="3.40.250.10">
    <property type="entry name" value="Rhodanese-like domain"/>
    <property type="match status" value="1"/>
</dbReference>
<reference evidence="2" key="2">
    <citation type="submission" date="2021-04" db="EMBL/GenBank/DDBJ databases">
        <authorList>
            <person name="Gilroy R."/>
        </authorList>
    </citation>
    <scope>NUCLEOTIDE SEQUENCE</scope>
    <source>
        <strain evidence="2">CHK180-15479</strain>
    </source>
</reference>
<reference evidence="2" key="1">
    <citation type="journal article" date="2021" name="PeerJ">
        <title>Extensive microbial diversity within the chicken gut microbiome revealed by metagenomics and culture.</title>
        <authorList>
            <person name="Gilroy R."/>
            <person name="Ravi A."/>
            <person name="Getino M."/>
            <person name="Pursley I."/>
            <person name="Horton D.L."/>
            <person name="Alikhan N.F."/>
            <person name="Baker D."/>
            <person name="Gharbi K."/>
            <person name="Hall N."/>
            <person name="Watson M."/>
            <person name="Adriaenssens E.M."/>
            <person name="Foster-Nyarko E."/>
            <person name="Jarju S."/>
            <person name="Secka A."/>
            <person name="Antonio M."/>
            <person name="Oren A."/>
            <person name="Chaudhuri R.R."/>
            <person name="La Ragione R."/>
            <person name="Hildebrand F."/>
            <person name="Pallen M.J."/>
        </authorList>
    </citation>
    <scope>NUCLEOTIDE SEQUENCE</scope>
    <source>
        <strain evidence="2">CHK180-15479</strain>
    </source>
</reference>
<evidence type="ECO:0000313" key="2">
    <source>
        <dbReference type="EMBL" id="HJC07079.1"/>
    </source>
</evidence>
<dbReference type="PANTHER" id="PTHR43031">
    <property type="entry name" value="FAD-DEPENDENT OXIDOREDUCTASE"/>
    <property type="match status" value="1"/>
</dbReference>
<dbReference type="InterPro" id="IPR050229">
    <property type="entry name" value="GlpE_sulfurtransferase"/>
</dbReference>
<dbReference type="SMART" id="SM00450">
    <property type="entry name" value="RHOD"/>
    <property type="match status" value="1"/>
</dbReference>
<feature type="domain" description="Rhodanese" evidence="1">
    <location>
        <begin position="23"/>
        <end position="105"/>
    </location>
</feature>
<dbReference type="InterPro" id="IPR001763">
    <property type="entry name" value="Rhodanese-like_dom"/>
</dbReference>
<sequence length="110" mass="12848">MSSFPMLSYREFDRWLEEGKIGQLIDLREPWLFRESRIWGSVNIPYDEIESRADQLNPNGTLVFYCDRGAKSMVVCRDLWRLGWDVADLAGGILNYRGKYIDKSPSPKLK</sequence>
<accession>A0A9D2N136</accession>
<name>A0A9D2N136_9FIRM</name>
<dbReference type="PANTHER" id="PTHR43031:SF1">
    <property type="entry name" value="PYRIDINE NUCLEOTIDE-DISULPHIDE OXIDOREDUCTASE"/>
    <property type="match status" value="1"/>
</dbReference>
<dbReference type="Proteomes" id="UP000823910">
    <property type="component" value="Unassembled WGS sequence"/>
</dbReference>